<gene>
    <name evidence="2" type="ORF">NDU88_008181</name>
</gene>
<evidence type="ECO:0000313" key="3">
    <source>
        <dbReference type="Proteomes" id="UP001066276"/>
    </source>
</evidence>
<dbReference type="AlphaFoldDB" id="A0AAV7VSX1"/>
<proteinExistence type="predicted"/>
<feature type="region of interest" description="Disordered" evidence="1">
    <location>
        <begin position="1"/>
        <end position="101"/>
    </location>
</feature>
<organism evidence="2 3">
    <name type="scientific">Pleurodeles waltl</name>
    <name type="common">Iberian ribbed newt</name>
    <dbReference type="NCBI Taxonomy" id="8319"/>
    <lineage>
        <taxon>Eukaryota</taxon>
        <taxon>Metazoa</taxon>
        <taxon>Chordata</taxon>
        <taxon>Craniata</taxon>
        <taxon>Vertebrata</taxon>
        <taxon>Euteleostomi</taxon>
        <taxon>Amphibia</taxon>
        <taxon>Batrachia</taxon>
        <taxon>Caudata</taxon>
        <taxon>Salamandroidea</taxon>
        <taxon>Salamandridae</taxon>
        <taxon>Pleurodelinae</taxon>
        <taxon>Pleurodeles</taxon>
    </lineage>
</organism>
<evidence type="ECO:0000256" key="1">
    <source>
        <dbReference type="SAM" id="MobiDB-lite"/>
    </source>
</evidence>
<sequence>METATRPVTRGQQGVASPPSRARATNSRGQHRGQQQGRPTLAGETPPTPPTLPVEKRHTPRQDLRRIAPTIHGLPSLAVESHEPPGTSVGSVSKKEGRHSI</sequence>
<accession>A0AAV7VSX1</accession>
<protein>
    <submittedName>
        <fullName evidence="2">Uncharacterized protein</fullName>
    </submittedName>
</protein>
<name>A0AAV7VSX1_PLEWA</name>
<feature type="compositionally biased region" description="Low complexity" evidence="1">
    <location>
        <begin position="32"/>
        <end position="45"/>
    </location>
</feature>
<reference evidence="2" key="1">
    <citation type="journal article" date="2022" name="bioRxiv">
        <title>Sequencing and chromosome-scale assembly of the giantPleurodeles waltlgenome.</title>
        <authorList>
            <person name="Brown T."/>
            <person name="Elewa A."/>
            <person name="Iarovenko S."/>
            <person name="Subramanian E."/>
            <person name="Araus A.J."/>
            <person name="Petzold A."/>
            <person name="Susuki M."/>
            <person name="Suzuki K.-i.T."/>
            <person name="Hayashi T."/>
            <person name="Toyoda A."/>
            <person name="Oliveira C."/>
            <person name="Osipova E."/>
            <person name="Leigh N.D."/>
            <person name="Simon A."/>
            <person name="Yun M.H."/>
        </authorList>
    </citation>
    <scope>NUCLEOTIDE SEQUENCE</scope>
    <source>
        <strain evidence="2">20211129_DDA</strain>
        <tissue evidence="2">Liver</tissue>
    </source>
</reference>
<keyword evidence="3" id="KW-1185">Reference proteome</keyword>
<dbReference type="Proteomes" id="UP001066276">
    <property type="component" value="Chromosome 2_1"/>
</dbReference>
<feature type="compositionally biased region" description="Basic and acidic residues" evidence="1">
    <location>
        <begin position="54"/>
        <end position="66"/>
    </location>
</feature>
<dbReference type="EMBL" id="JANPWB010000003">
    <property type="protein sequence ID" value="KAJ1204403.1"/>
    <property type="molecule type" value="Genomic_DNA"/>
</dbReference>
<evidence type="ECO:0000313" key="2">
    <source>
        <dbReference type="EMBL" id="KAJ1204403.1"/>
    </source>
</evidence>
<comment type="caution">
    <text evidence="2">The sequence shown here is derived from an EMBL/GenBank/DDBJ whole genome shotgun (WGS) entry which is preliminary data.</text>
</comment>